<sequence length="148" mass="16995">MNKKLPILFLLSLFILIALQPVRVLEVKFDDYALIIPLSSTLLLSVEYVHSVSLTKVIDVYMVNESGIYFVETKWQEFEAGQPLNGSVEGKFFVKKANKYLGKEWKYWFIPLNNFTIKVGKSVFHQPNGEGFLEFRVKTVPAFKLITG</sequence>
<dbReference type="KEGG" id="fpl:Ferp_1132"/>
<dbReference type="InterPro" id="IPR015001">
    <property type="entry name" value="DUF1850"/>
</dbReference>
<evidence type="ECO:0008006" key="3">
    <source>
        <dbReference type="Google" id="ProtNLM"/>
    </source>
</evidence>
<evidence type="ECO:0000313" key="2">
    <source>
        <dbReference type="Proteomes" id="UP000002613"/>
    </source>
</evidence>
<reference evidence="2" key="1">
    <citation type="submission" date="2010-02" db="EMBL/GenBank/DDBJ databases">
        <title>Complete sequence of Ferroglobus placidus DSM 10642.</title>
        <authorList>
            <consortium name="US DOE Joint Genome Institute"/>
            <person name="Lucas S."/>
            <person name="Copeland A."/>
            <person name="Lapidus A."/>
            <person name="Cheng J.-F."/>
            <person name="Bruce D."/>
            <person name="Goodwin L."/>
            <person name="Pitluck S."/>
            <person name="Saunders E."/>
            <person name="Brettin T."/>
            <person name="Detter J.C."/>
            <person name="Han C."/>
            <person name="Tapia R."/>
            <person name="Larimer F."/>
            <person name="Land M."/>
            <person name="Hauser L."/>
            <person name="Kyrpides N."/>
            <person name="Ivanova N."/>
            <person name="Holmes D."/>
            <person name="Lovley D."/>
            <person name="Kyrpides N."/>
            <person name="Anderson I.J."/>
            <person name="Woyke T."/>
        </authorList>
    </citation>
    <scope>NUCLEOTIDE SEQUENCE [LARGE SCALE GENOMIC DNA]</scope>
    <source>
        <strain evidence="2">DSM 10642 / AEDII12DO</strain>
    </source>
</reference>
<protein>
    <recommendedName>
        <fullName evidence="3">DUF1850 domain-containing protein</fullName>
    </recommendedName>
</protein>
<dbReference type="Pfam" id="PF08905">
    <property type="entry name" value="DUF1850"/>
    <property type="match status" value="1"/>
</dbReference>
<dbReference type="AlphaFoldDB" id="D3RXS8"/>
<dbReference type="EMBL" id="CP001899">
    <property type="protein sequence ID" value="ADC65291.1"/>
    <property type="molecule type" value="Genomic_DNA"/>
</dbReference>
<name>D3RXS8_FERPA</name>
<dbReference type="Proteomes" id="UP000002613">
    <property type="component" value="Chromosome"/>
</dbReference>
<dbReference type="PaxDb" id="589924-Ferp_1132"/>
<dbReference type="eggNOG" id="arCOG02991">
    <property type="taxonomic scope" value="Archaea"/>
</dbReference>
<accession>D3RXS8</accession>
<dbReference type="STRING" id="589924.Ferp_1132"/>
<dbReference type="HOGENOM" id="CLU_144588_0_0_2"/>
<organism evidence="1 2">
    <name type="scientific">Ferroglobus placidus (strain DSM 10642 / AEDII12DO)</name>
    <dbReference type="NCBI Taxonomy" id="589924"/>
    <lineage>
        <taxon>Archaea</taxon>
        <taxon>Methanobacteriati</taxon>
        <taxon>Methanobacteriota</taxon>
        <taxon>Archaeoglobi</taxon>
        <taxon>Archaeoglobales</taxon>
        <taxon>Archaeoglobaceae</taxon>
        <taxon>Ferroglobus</taxon>
    </lineage>
</organism>
<gene>
    <name evidence="1" type="ordered locus">Ferp_1132</name>
</gene>
<proteinExistence type="predicted"/>
<reference evidence="1 2" key="2">
    <citation type="journal article" date="2011" name="Stand. Genomic Sci.">
        <title>Complete genome sequence of Ferroglobus placidus AEDII12DO.</title>
        <authorList>
            <person name="Anderson I."/>
            <person name="Risso C."/>
            <person name="Holmes D."/>
            <person name="Lucas S."/>
            <person name="Copeland A."/>
            <person name="Lapidus A."/>
            <person name="Cheng J.F."/>
            <person name="Bruce D."/>
            <person name="Goodwin L."/>
            <person name="Pitluck S."/>
            <person name="Saunders E."/>
            <person name="Brettin T."/>
            <person name="Detter J.C."/>
            <person name="Han C."/>
            <person name="Tapia R."/>
            <person name="Larimer F."/>
            <person name="Land M."/>
            <person name="Hauser L."/>
            <person name="Woyke T."/>
            <person name="Lovley D."/>
            <person name="Kyrpides N."/>
            <person name="Ivanova N."/>
        </authorList>
    </citation>
    <scope>NUCLEOTIDE SEQUENCE [LARGE SCALE GENOMIC DNA]</scope>
    <source>
        <strain evidence="2">DSM 10642 / AEDII12DO</strain>
    </source>
</reference>
<evidence type="ECO:0000313" key="1">
    <source>
        <dbReference type="EMBL" id="ADC65291.1"/>
    </source>
</evidence>
<keyword evidence="2" id="KW-1185">Reference proteome</keyword>